<dbReference type="GO" id="GO:0003677">
    <property type="term" value="F:DNA binding"/>
    <property type="evidence" value="ECO:0007669"/>
    <property type="project" value="InterPro"/>
</dbReference>
<dbReference type="RefSeq" id="WP_056968329.1">
    <property type="nucleotide sequence ID" value="NZ_AZEQ01000010.1"/>
</dbReference>
<dbReference type="GO" id="GO:0005727">
    <property type="term" value="C:extrachromosomal circular DNA"/>
    <property type="evidence" value="ECO:0007669"/>
    <property type="project" value="InterPro"/>
</dbReference>
<dbReference type="EMBL" id="AZEQ01000010">
    <property type="protein sequence ID" value="KRL25669.1"/>
    <property type="molecule type" value="Genomic_DNA"/>
</dbReference>
<dbReference type="InterPro" id="IPR002631">
    <property type="entry name" value="Plasmid_rep_OBD"/>
</dbReference>
<organism evidence="2 3">
    <name type="scientific">Limosilactobacillus mucosae DSM 13345</name>
    <dbReference type="NCBI Taxonomy" id="1423771"/>
    <lineage>
        <taxon>Bacteria</taxon>
        <taxon>Bacillati</taxon>
        <taxon>Bacillota</taxon>
        <taxon>Bacilli</taxon>
        <taxon>Lactobacillales</taxon>
        <taxon>Lactobacillaceae</taxon>
        <taxon>Limosilactobacillus</taxon>
    </lineage>
</organism>
<gene>
    <name evidence="2" type="ORF">FC47_GL000200</name>
</gene>
<dbReference type="Gene3D" id="3.40.1310.30">
    <property type="match status" value="1"/>
</dbReference>
<accession>A0A0R1P770</accession>
<dbReference type="PATRIC" id="fig|1423771.3.peg.202"/>
<dbReference type="AlphaFoldDB" id="A0A0R1P770"/>
<dbReference type="Pfam" id="PF01719">
    <property type="entry name" value="Rep_OBD"/>
    <property type="match status" value="1"/>
</dbReference>
<feature type="domain" description="Plasmid replication protein origin binding" evidence="1">
    <location>
        <begin position="6"/>
        <end position="118"/>
    </location>
</feature>
<name>A0A0R1P770_LIMMU</name>
<protein>
    <submittedName>
        <fullName evidence="2">Rep50</fullName>
    </submittedName>
</protein>
<dbReference type="GO" id="GO:0006260">
    <property type="term" value="P:DNA replication"/>
    <property type="evidence" value="ECO:0007669"/>
    <property type="project" value="InterPro"/>
</dbReference>
<reference evidence="2 3" key="1">
    <citation type="journal article" date="2015" name="Genome Announc.">
        <title>Expanding the biotechnology potential of lactobacilli through comparative genomics of 213 strains and associated genera.</title>
        <authorList>
            <person name="Sun Z."/>
            <person name="Harris H.M."/>
            <person name="McCann A."/>
            <person name="Guo C."/>
            <person name="Argimon S."/>
            <person name="Zhang W."/>
            <person name="Yang X."/>
            <person name="Jeffery I.B."/>
            <person name="Cooney J.C."/>
            <person name="Kagawa T.F."/>
            <person name="Liu W."/>
            <person name="Song Y."/>
            <person name="Salvetti E."/>
            <person name="Wrobel A."/>
            <person name="Rasinkangas P."/>
            <person name="Parkhill J."/>
            <person name="Rea M.C."/>
            <person name="O'Sullivan O."/>
            <person name="Ritari J."/>
            <person name="Douillard F.P."/>
            <person name="Paul Ross R."/>
            <person name="Yang R."/>
            <person name="Briner A.E."/>
            <person name="Felis G.E."/>
            <person name="de Vos W.M."/>
            <person name="Barrangou R."/>
            <person name="Klaenhammer T.R."/>
            <person name="Caufield P.W."/>
            <person name="Cui Y."/>
            <person name="Zhang H."/>
            <person name="O'Toole P.W."/>
        </authorList>
    </citation>
    <scope>NUCLEOTIDE SEQUENCE [LARGE SCALE GENOMIC DNA]</scope>
    <source>
        <strain evidence="2 3">DSM 13345</strain>
    </source>
</reference>
<proteinExistence type="predicted"/>
<evidence type="ECO:0000313" key="3">
    <source>
        <dbReference type="Proteomes" id="UP000050901"/>
    </source>
</evidence>
<dbReference type="Proteomes" id="UP000050901">
    <property type="component" value="Unassembled WGS sequence"/>
</dbReference>
<evidence type="ECO:0000313" key="2">
    <source>
        <dbReference type="EMBL" id="KRL25669.1"/>
    </source>
</evidence>
<dbReference type="GO" id="GO:0003916">
    <property type="term" value="F:DNA topoisomerase activity"/>
    <property type="evidence" value="ECO:0007669"/>
    <property type="project" value="InterPro"/>
</dbReference>
<evidence type="ECO:0000259" key="1">
    <source>
        <dbReference type="Pfam" id="PF01719"/>
    </source>
</evidence>
<comment type="caution">
    <text evidence="2">The sequence shown here is derived from an EMBL/GenBank/DDBJ whole genome shotgun (WGS) entry which is preliminary data.</text>
</comment>
<sequence>MPTKEPYARNWWFTCDSETLPAKWRETLDKEQTAWIESPLHDKDITTNGDPIKPYLHIIMMYKGARSYSHMKAITDSLDQEAPRVVNDTKCLVRFFVHEDDPGKHHYNRDEIICHGGADSEKYFYISPRAKKRAEKRKNEEILKNIVIYTMENKITNYDDLVRYILDNEKHDWLNVLSTDHGTMLVSALIESIERKQMEI</sequence>